<keyword evidence="2" id="KW-1185">Reference proteome</keyword>
<dbReference type="HOGENOM" id="CLU_1817995_0_0_1"/>
<dbReference type="EMBL" id="CAQQ02383054">
    <property type="status" value="NOT_ANNOTATED_CDS"/>
    <property type="molecule type" value="Genomic_DNA"/>
</dbReference>
<dbReference type="AlphaFoldDB" id="T1H444"/>
<dbReference type="EMBL" id="CAQQ02383055">
    <property type="status" value="NOT_ANNOTATED_CDS"/>
    <property type="molecule type" value="Genomic_DNA"/>
</dbReference>
<protein>
    <submittedName>
        <fullName evidence="1">Uncharacterized protein</fullName>
    </submittedName>
</protein>
<evidence type="ECO:0000313" key="2">
    <source>
        <dbReference type="Proteomes" id="UP000015102"/>
    </source>
</evidence>
<evidence type="ECO:0000313" key="1">
    <source>
        <dbReference type="EnsemblMetazoa" id="MESCA011045-PA"/>
    </source>
</evidence>
<proteinExistence type="predicted"/>
<dbReference type="Proteomes" id="UP000015102">
    <property type="component" value="Unassembled WGS sequence"/>
</dbReference>
<dbReference type="EnsemblMetazoa" id="MESCA011045-RA">
    <property type="protein sequence ID" value="MESCA011045-PA"/>
    <property type="gene ID" value="MESCA011045"/>
</dbReference>
<reference evidence="1" key="2">
    <citation type="submission" date="2015-06" db="UniProtKB">
        <authorList>
            <consortium name="EnsemblMetazoa"/>
        </authorList>
    </citation>
    <scope>IDENTIFICATION</scope>
</reference>
<accession>T1H444</accession>
<sequence>MNPTFSLHNVETESLITAKLEKRSGILHQKHLTSWACHGPKHPNFDITNRDMPQRCIKSSFRIYSDQINHHIPKEDYVRAAMSASKNNRMLGARPPANKNGDLIMNKEEVVMETFLQRTTELQRSQSHKFQNNPLLGSFINS</sequence>
<reference evidence="2" key="1">
    <citation type="submission" date="2013-02" db="EMBL/GenBank/DDBJ databases">
        <authorList>
            <person name="Hughes D."/>
        </authorList>
    </citation>
    <scope>NUCLEOTIDE SEQUENCE</scope>
    <source>
        <strain>Durham</strain>
        <strain evidence="2">NC isolate 2 -- Noor lab</strain>
    </source>
</reference>
<organism evidence="1 2">
    <name type="scientific">Megaselia scalaris</name>
    <name type="common">Humpbacked fly</name>
    <name type="synonym">Phora scalaris</name>
    <dbReference type="NCBI Taxonomy" id="36166"/>
    <lineage>
        <taxon>Eukaryota</taxon>
        <taxon>Metazoa</taxon>
        <taxon>Ecdysozoa</taxon>
        <taxon>Arthropoda</taxon>
        <taxon>Hexapoda</taxon>
        <taxon>Insecta</taxon>
        <taxon>Pterygota</taxon>
        <taxon>Neoptera</taxon>
        <taxon>Endopterygota</taxon>
        <taxon>Diptera</taxon>
        <taxon>Brachycera</taxon>
        <taxon>Muscomorpha</taxon>
        <taxon>Platypezoidea</taxon>
        <taxon>Phoridae</taxon>
        <taxon>Megaseliini</taxon>
        <taxon>Megaselia</taxon>
    </lineage>
</organism>
<name>T1H444_MEGSC</name>